<sequence length="249" mass="26920" precursor="true">MRKRTLAVSITAAAALLTGVVALAGTWRPADLMARLMPAALRASPARLSDVFPSDPAFQFSPPEPGSYRLNRLKPAPDGTVLTADGTTGQLHQLIDGKITLVSFVYLTCGDVDGCPLAFSTLYDIHDASAQLPDLRQDVQLMTISFDPERDTVEAIAAFAHPVSSDPASAQKLDWQVLTTPDTAALQPLLDGFGQVVDRGSADDQINHLLRMYLVDRHGMIRNVYGLGLIDPRLLMTDVETLLLEEVGK</sequence>
<dbReference type="Proteomes" id="UP000236536">
    <property type="component" value="Chromosome"/>
</dbReference>
<dbReference type="CDD" id="cd02968">
    <property type="entry name" value="SCO"/>
    <property type="match status" value="1"/>
</dbReference>
<evidence type="ECO:0000256" key="1">
    <source>
        <dbReference type="ARBA" id="ARBA00010996"/>
    </source>
</evidence>
<dbReference type="PROSITE" id="PS51352">
    <property type="entry name" value="THIOREDOXIN_2"/>
    <property type="match status" value="1"/>
</dbReference>
<protein>
    <recommendedName>
        <fullName evidence="5">Thioredoxin domain-containing protein</fullName>
    </recommendedName>
</protein>
<feature type="binding site" evidence="3">
    <location>
        <position position="208"/>
    </location>
    <ligand>
        <name>Cu cation</name>
        <dbReference type="ChEBI" id="CHEBI:23378"/>
    </ligand>
</feature>
<dbReference type="InterPro" id="IPR036249">
    <property type="entry name" value="Thioredoxin-like_sf"/>
</dbReference>
<keyword evidence="3" id="KW-0479">Metal-binding</keyword>
<dbReference type="Gene3D" id="3.40.30.10">
    <property type="entry name" value="Glutaredoxin"/>
    <property type="match status" value="1"/>
</dbReference>
<feature type="disulfide bond" description="Redox-active" evidence="4">
    <location>
        <begin position="109"/>
        <end position="115"/>
    </location>
</feature>
<dbReference type="EMBL" id="CP010705">
    <property type="protein sequence ID" value="AUQ95408.1"/>
    <property type="molecule type" value="Genomic_DNA"/>
</dbReference>
<proteinExistence type="inferred from homology"/>
<evidence type="ECO:0000313" key="6">
    <source>
        <dbReference type="EMBL" id="AUQ95408.1"/>
    </source>
</evidence>
<evidence type="ECO:0000259" key="5">
    <source>
        <dbReference type="PROSITE" id="PS51352"/>
    </source>
</evidence>
<comment type="similarity">
    <text evidence="1">Belongs to the SCO1/2 family.</text>
</comment>
<reference evidence="8 9" key="2">
    <citation type="journal article" date="2017" name="Genome Biol. Evol.">
        <title>Trajectories and Drivers of Genome Evolution in Surface-Associated Marine Phaeobacter.</title>
        <authorList>
            <person name="Freese H.M."/>
            <person name="Sikorski J."/>
            <person name="Bunk B."/>
            <person name="Scheuner C."/>
            <person name="Meier-Kolthoff J.P."/>
            <person name="Sproer C."/>
            <person name="Gram L."/>
            <person name="Overmann J."/>
        </authorList>
    </citation>
    <scope>NUCLEOTIDE SEQUENCE [LARGE SCALE GENOMIC DNA]</scope>
    <source>
        <strain evidence="6 9">P66</strain>
        <strain evidence="7 8">P88</strain>
    </source>
</reference>
<evidence type="ECO:0000256" key="2">
    <source>
        <dbReference type="ARBA" id="ARBA00023008"/>
    </source>
</evidence>
<dbReference type="RefSeq" id="WP_102874706.1">
    <property type="nucleotide sequence ID" value="NZ_CP010599.1"/>
</dbReference>
<name>A0A2I7K6B4_9RHOB</name>
<keyword evidence="4" id="KW-1015">Disulfide bond</keyword>
<dbReference type="AlphaFoldDB" id="A0A2I7K6B4"/>
<dbReference type="PANTHER" id="PTHR12151">
    <property type="entry name" value="ELECTRON TRANSPORT PROTIN SCO1/SENC FAMILY MEMBER"/>
    <property type="match status" value="1"/>
</dbReference>
<dbReference type="InterPro" id="IPR003782">
    <property type="entry name" value="SCO1/SenC"/>
</dbReference>
<evidence type="ECO:0000313" key="9">
    <source>
        <dbReference type="Proteomes" id="UP000236536"/>
    </source>
</evidence>
<dbReference type="EMBL" id="CP010725">
    <property type="protein sequence ID" value="AUQ98156.1"/>
    <property type="molecule type" value="Genomic_DNA"/>
</dbReference>
<keyword evidence="9" id="KW-1185">Reference proteome</keyword>
<dbReference type="PANTHER" id="PTHR12151:SF25">
    <property type="entry name" value="LINALOOL DEHYDRATASE_ISOMERASE DOMAIN-CONTAINING PROTEIN"/>
    <property type="match status" value="1"/>
</dbReference>
<organism evidence="7 8">
    <name type="scientific">Phaeobacter inhibens</name>
    <dbReference type="NCBI Taxonomy" id="221822"/>
    <lineage>
        <taxon>Bacteria</taxon>
        <taxon>Pseudomonadati</taxon>
        <taxon>Pseudomonadota</taxon>
        <taxon>Alphaproteobacteria</taxon>
        <taxon>Rhodobacterales</taxon>
        <taxon>Roseobacteraceae</taxon>
        <taxon>Phaeobacter</taxon>
    </lineage>
</organism>
<feature type="binding site" evidence="3">
    <location>
        <position position="115"/>
    </location>
    <ligand>
        <name>Cu cation</name>
        <dbReference type="ChEBI" id="CHEBI:23378"/>
    </ligand>
</feature>
<evidence type="ECO:0000256" key="4">
    <source>
        <dbReference type="PIRSR" id="PIRSR603782-2"/>
    </source>
</evidence>
<evidence type="ECO:0000313" key="7">
    <source>
        <dbReference type="EMBL" id="AUQ98156.1"/>
    </source>
</evidence>
<reference evidence="6 9" key="3">
    <citation type="journal article" date="2017" name="Int. J. Syst. Evol. Microbiol.">
        <title>Adaptation of Surface-Associated Bacteria to the Open Ocean: A Genomically Distinct Subpopulation of Phaeobacter gallaeciensis Colonizes Pacific Mesozooplankton.</title>
        <authorList>
            <person name="Freese H.M."/>
            <person name="Methner A."/>
            <person name="Overmann J."/>
        </authorList>
    </citation>
    <scope>NUCLEOTIDE SEQUENCE [LARGE SCALE GENOMIC DNA]</scope>
    <source>
        <strain evidence="6 9">P66</strain>
    </source>
</reference>
<evidence type="ECO:0000313" key="8">
    <source>
        <dbReference type="Proteomes" id="UP000236447"/>
    </source>
</evidence>
<evidence type="ECO:0000256" key="3">
    <source>
        <dbReference type="PIRSR" id="PIRSR603782-1"/>
    </source>
</evidence>
<dbReference type="GO" id="GO:0046872">
    <property type="term" value="F:metal ion binding"/>
    <property type="evidence" value="ECO:0007669"/>
    <property type="project" value="UniProtKB-KW"/>
</dbReference>
<gene>
    <name evidence="6" type="ORF">PhaeoP66_02650</name>
    <name evidence="7" type="ORF">PhaeoP88_00760</name>
</gene>
<dbReference type="InterPro" id="IPR013766">
    <property type="entry name" value="Thioredoxin_domain"/>
</dbReference>
<dbReference type="SUPFAM" id="SSF52833">
    <property type="entry name" value="Thioredoxin-like"/>
    <property type="match status" value="1"/>
</dbReference>
<reference evidence="7 8" key="1">
    <citation type="journal article" date="2017" name="Front. Microbiol.">
        <title>Phaeobacter piscinae sp. nov., a species of the Roseobacter group and potential aquaculture probiont.</title>
        <authorList>
            <person name="Sonnenschein E.C."/>
            <person name="Phippen C.B.W."/>
            <person name="Nielsen K.F."/>
            <person name="Mateiu R.V."/>
            <person name="Melchiorsen J."/>
            <person name="Gram L."/>
            <person name="Overmann J."/>
            <person name="Freese H.M."/>
        </authorList>
    </citation>
    <scope>NUCLEOTIDE SEQUENCE [LARGE SCALE GENOMIC DNA]</scope>
    <source>
        <strain evidence="7 8">P88</strain>
    </source>
</reference>
<dbReference type="Pfam" id="PF02630">
    <property type="entry name" value="SCO1-SenC"/>
    <property type="match status" value="1"/>
</dbReference>
<feature type="domain" description="Thioredoxin" evidence="5">
    <location>
        <begin position="70"/>
        <end position="249"/>
    </location>
</feature>
<accession>A0A2I7K6B4</accession>
<feature type="binding site" evidence="3">
    <location>
        <position position="109"/>
    </location>
    <ligand>
        <name>Cu cation</name>
        <dbReference type="ChEBI" id="CHEBI:23378"/>
    </ligand>
</feature>
<keyword evidence="2 3" id="KW-0186">Copper</keyword>
<dbReference type="Proteomes" id="UP000236447">
    <property type="component" value="Chromosome"/>
</dbReference>